<evidence type="ECO:0000256" key="2">
    <source>
        <dbReference type="ARBA" id="ARBA00022448"/>
    </source>
</evidence>
<dbReference type="PANTHER" id="PTHR43865:SF1">
    <property type="entry name" value="RUBRERYTHRIN-RELATED"/>
    <property type="match status" value="1"/>
</dbReference>
<dbReference type="EMBL" id="CP047591">
    <property type="protein sequence ID" value="QHI73714.1"/>
    <property type="molecule type" value="Genomic_DNA"/>
</dbReference>
<dbReference type="RefSeq" id="WP_162363479.1">
    <property type="nucleotide sequence ID" value="NZ_CP047591.1"/>
</dbReference>
<dbReference type="CDD" id="cd01041">
    <property type="entry name" value="Rubrerythrin"/>
    <property type="match status" value="1"/>
</dbReference>
<keyword evidence="5" id="KW-0408">Iron</keyword>
<evidence type="ECO:0000313" key="8">
    <source>
        <dbReference type="Proteomes" id="UP000463883"/>
    </source>
</evidence>
<dbReference type="CDD" id="cd00729">
    <property type="entry name" value="rubredoxin_SM"/>
    <property type="match status" value="1"/>
</dbReference>
<gene>
    <name evidence="7" type="ORF">Ami3637_16210</name>
</gene>
<dbReference type="Gene3D" id="1.20.1260.10">
    <property type="match status" value="1"/>
</dbReference>
<evidence type="ECO:0000256" key="1">
    <source>
        <dbReference type="ARBA" id="ARBA00001965"/>
    </source>
</evidence>
<dbReference type="AlphaFoldDB" id="A0A6P1MM20"/>
<dbReference type="InterPro" id="IPR009040">
    <property type="entry name" value="Ferritin-like_diiron"/>
</dbReference>
<organism evidence="7 8">
    <name type="scientific">Aminipila terrae</name>
    <dbReference type="NCBI Taxonomy" id="2697030"/>
    <lineage>
        <taxon>Bacteria</taxon>
        <taxon>Bacillati</taxon>
        <taxon>Bacillota</taxon>
        <taxon>Clostridia</taxon>
        <taxon>Peptostreptococcales</taxon>
        <taxon>Anaerovoracaceae</taxon>
        <taxon>Aminipila</taxon>
    </lineage>
</organism>
<comment type="cofactor">
    <cofactor evidence="1">
        <name>Fe(3+)</name>
        <dbReference type="ChEBI" id="CHEBI:29034"/>
    </cofactor>
</comment>
<evidence type="ECO:0000313" key="7">
    <source>
        <dbReference type="EMBL" id="QHI73714.1"/>
    </source>
</evidence>
<dbReference type="KEGG" id="amic:Ami3637_16210"/>
<evidence type="ECO:0000256" key="3">
    <source>
        <dbReference type="ARBA" id="ARBA00022723"/>
    </source>
</evidence>
<dbReference type="SUPFAM" id="SSF47240">
    <property type="entry name" value="Ferritin-like"/>
    <property type="match status" value="1"/>
</dbReference>
<accession>A0A6P1MM20</accession>
<evidence type="ECO:0000256" key="4">
    <source>
        <dbReference type="ARBA" id="ARBA00022982"/>
    </source>
</evidence>
<dbReference type="InterPro" id="IPR048574">
    <property type="entry name" value="RUBY_RBDX"/>
</dbReference>
<evidence type="ECO:0000259" key="6">
    <source>
        <dbReference type="PROSITE" id="PS50905"/>
    </source>
</evidence>
<dbReference type="Proteomes" id="UP000463883">
    <property type="component" value="Chromosome"/>
</dbReference>
<name>A0A6P1MM20_9FIRM</name>
<dbReference type="PROSITE" id="PS50905">
    <property type="entry name" value="FERRITIN_LIKE"/>
    <property type="match status" value="1"/>
</dbReference>
<keyword evidence="2" id="KW-0813">Transport</keyword>
<dbReference type="GO" id="GO:0046872">
    <property type="term" value="F:metal ion binding"/>
    <property type="evidence" value="ECO:0007669"/>
    <property type="project" value="UniProtKB-KW"/>
</dbReference>
<evidence type="ECO:0000256" key="5">
    <source>
        <dbReference type="ARBA" id="ARBA00023004"/>
    </source>
</evidence>
<sequence>MDFKQSQTYQNLKNAYNGERMASTKYAIYGSKAREDGYEQIGNIFDETSSNEREHAEIWLKQLNGGEVPSTLDNLKESIAGEDYEWTTMYREFSDTARKEGFDEIANLFDGVASIEYNHDNRFKQLVYNIENDQVFCKERNMVWVCLNCGNLYWGECAPEFCPVCGYPQAFYQLYVINY</sequence>
<dbReference type="Pfam" id="PF21349">
    <property type="entry name" value="RUBY_RBDX"/>
    <property type="match status" value="1"/>
</dbReference>
<protein>
    <submittedName>
        <fullName evidence="7">Rubrerythrin family protein</fullName>
    </submittedName>
</protein>
<dbReference type="InterPro" id="IPR052364">
    <property type="entry name" value="Rubrerythrin"/>
</dbReference>
<keyword evidence="3" id="KW-0479">Metal-binding</keyword>
<feature type="domain" description="Ferritin-like diiron" evidence="6">
    <location>
        <begin position="2"/>
        <end position="134"/>
    </location>
</feature>
<dbReference type="InterPro" id="IPR009078">
    <property type="entry name" value="Ferritin-like_SF"/>
</dbReference>
<dbReference type="Gene3D" id="2.20.28.10">
    <property type="match status" value="1"/>
</dbReference>
<keyword evidence="8" id="KW-1185">Reference proteome</keyword>
<dbReference type="InterPro" id="IPR012347">
    <property type="entry name" value="Ferritin-like"/>
</dbReference>
<keyword evidence="4" id="KW-0249">Electron transport</keyword>
<reference evidence="7 8" key="1">
    <citation type="submission" date="2020-01" db="EMBL/GenBank/DDBJ databases">
        <title>Genomic analysis of Aminipila sp. CBA3637.</title>
        <authorList>
            <person name="Kim Y.B."/>
            <person name="Roh S.W."/>
        </authorList>
    </citation>
    <scope>NUCLEOTIDE SEQUENCE [LARGE SCALE GENOMIC DNA]</scope>
    <source>
        <strain evidence="7 8">CBA3637</strain>
    </source>
</reference>
<dbReference type="InterPro" id="IPR003251">
    <property type="entry name" value="Rr_diiron-bd_dom"/>
</dbReference>
<dbReference type="SUPFAM" id="SSF57802">
    <property type="entry name" value="Rubredoxin-like"/>
    <property type="match status" value="1"/>
</dbReference>
<dbReference type="PANTHER" id="PTHR43865">
    <property type="entry name" value="RUBRERYTHRIN-RELATED"/>
    <property type="match status" value="1"/>
</dbReference>
<proteinExistence type="predicted"/>
<dbReference type="Pfam" id="PF02915">
    <property type="entry name" value="Rubrerythrin"/>
    <property type="match status" value="1"/>
</dbReference>
<dbReference type="GO" id="GO:0016491">
    <property type="term" value="F:oxidoreductase activity"/>
    <property type="evidence" value="ECO:0007669"/>
    <property type="project" value="InterPro"/>
</dbReference>